<dbReference type="SUPFAM" id="SSF55874">
    <property type="entry name" value="ATPase domain of HSP90 chaperone/DNA topoisomerase II/histidine kinase"/>
    <property type="match status" value="2"/>
</dbReference>
<keyword evidence="5" id="KW-0812">Transmembrane</keyword>
<feature type="transmembrane region" description="Helical" evidence="5">
    <location>
        <begin position="41"/>
        <end position="58"/>
    </location>
</feature>
<dbReference type="InterPro" id="IPR003594">
    <property type="entry name" value="HATPase_dom"/>
</dbReference>
<feature type="transmembrane region" description="Helical" evidence="5">
    <location>
        <begin position="85"/>
        <end position="103"/>
    </location>
</feature>
<dbReference type="Proteomes" id="UP000292003">
    <property type="component" value="Unassembled WGS sequence"/>
</dbReference>
<dbReference type="Gene3D" id="1.20.5.1930">
    <property type="match status" value="2"/>
</dbReference>
<keyword evidence="2 8" id="KW-0418">Kinase</keyword>
<evidence type="ECO:0000256" key="2">
    <source>
        <dbReference type="ARBA" id="ARBA00022777"/>
    </source>
</evidence>
<feature type="transmembrane region" description="Helical" evidence="5">
    <location>
        <begin position="366"/>
        <end position="386"/>
    </location>
</feature>
<keyword evidence="9" id="KW-1185">Reference proteome</keyword>
<dbReference type="Gene3D" id="3.30.565.10">
    <property type="entry name" value="Histidine kinase-like ATPase, C-terminal domain"/>
    <property type="match status" value="2"/>
</dbReference>
<feature type="domain" description="Signal transduction histidine kinase subgroup 3 dimerisation and phosphoacceptor" evidence="7">
    <location>
        <begin position="532"/>
        <end position="593"/>
    </location>
</feature>
<feature type="transmembrane region" description="Helical" evidence="5">
    <location>
        <begin position="490"/>
        <end position="510"/>
    </location>
</feature>
<feature type="transmembrane region" description="Helical" evidence="5">
    <location>
        <begin position="115"/>
        <end position="134"/>
    </location>
</feature>
<keyword evidence="5" id="KW-0472">Membrane</keyword>
<dbReference type="Pfam" id="PF02518">
    <property type="entry name" value="HATPase_c"/>
    <property type="match status" value="1"/>
</dbReference>
<evidence type="ECO:0000256" key="3">
    <source>
        <dbReference type="ARBA" id="ARBA00023012"/>
    </source>
</evidence>
<comment type="caution">
    <text evidence="8">The sequence shown here is derived from an EMBL/GenBank/DDBJ whole genome shotgun (WGS) entry which is preliminary data.</text>
</comment>
<dbReference type="GO" id="GO:0046983">
    <property type="term" value="F:protein dimerization activity"/>
    <property type="evidence" value="ECO:0007669"/>
    <property type="project" value="InterPro"/>
</dbReference>
<dbReference type="InterPro" id="IPR050482">
    <property type="entry name" value="Sensor_HK_TwoCompSys"/>
</dbReference>
<name>A0A4Q7J3R9_9PSEU</name>
<dbReference type="Pfam" id="PF07730">
    <property type="entry name" value="HisKA_3"/>
    <property type="match status" value="2"/>
</dbReference>
<keyword evidence="5" id="KW-1133">Transmembrane helix</keyword>
<feature type="transmembrane region" description="Helical" evidence="5">
    <location>
        <begin position="392"/>
        <end position="411"/>
    </location>
</feature>
<proteinExistence type="predicted"/>
<dbReference type="GO" id="GO:0016020">
    <property type="term" value="C:membrane"/>
    <property type="evidence" value="ECO:0007669"/>
    <property type="project" value="InterPro"/>
</dbReference>
<dbReference type="OrthoDB" id="5241784at2"/>
<feature type="domain" description="Histidine kinase/HSP90-like ATPase" evidence="6">
    <location>
        <begin position="634"/>
        <end position="721"/>
    </location>
</feature>
<evidence type="ECO:0000259" key="6">
    <source>
        <dbReference type="Pfam" id="PF02518"/>
    </source>
</evidence>
<dbReference type="PANTHER" id="PTHR24421">
    <property type="entry name" value="NITRATE/NITRITE SENSOR PROTEIN NARX-RELATED"/>
    <property type="match status" value="1"/>
</dbReference>
<evidence type="ECO:0000259" key="7">
    <source>
        <dbReference type="Pfam" id="PF07730"/>
    </source>
</evidence>
<gene>
    <name evidence="8" type="ORF">EWH70_24880</name>
</gene>
<feature type="transmembrane region" description="Helical" evidence="5">
    <location>
        <begin position="64"/>
        <end position="80"/>
    </location>
</feature>
<feature type="transmembrane region" description="Helical" evidence="5">
    <location>
        <begin position="423"/>
        <end position="439"/>
    </location>
</feature>
<feature type="region of interest" description="Disordered" evidence="4">
    <location>
        <begin position="676"/>
        <end position="695"/>
    </location>
</feature>
<feature type="domain" description="Signal transduction histidine kinase subgroup 3 dimerisation and phosphoacceptor" evidence="7">
    <location>
        <begin position="152"/>
        <end position="218"/>
    </location>
</feature>
<dbReference type="InterPro" id="IPR011712">
    <property type="entry name" value="Sig_transdc_His_kin_sub3_dim/P"/>
</dbReference>
<reference evidence="8 9" key="1">
    <citation type="submission" date="2019-02" db="EMBL/GenBank/DDBJ databases">
        <title>Draft genome sequence of Amycolatopsis sp. 8-3EHSu isolated from roots of Suaeda maritima.</title>
        <authorList>
            <person name="Duangmal K."/>
            <person name="Chantavorakit T."/>
        </authorList>
    </citation>
    <scope>NUCLEOTIDE SEQUENCE [LARGE SCALE GENOMIC DNA]</scope>
    <source>
        <strain evidence="8 9">8-3EHSu</strain>
    </source>
</reference>
<organism evidence="8 9">
    <name type="scientific">Amycolatopsis suaedae</name>
    <dbReference type="NCBI Taxonomy" id="2510978"/>
    <lineage>
        <taxon>Bacteria</taxon>
        <taxon>Bacillati</taxon>
        <taxon>Actinomycetota</taxon>
        <taxon>Actinomycetes</taxon>
        <taxon>Pseudonocardiales</taxon>
        <taxon>Pseudonocardiaceae</taxon>
        <taxon>Amycolatopsis</taxon>
    </lineage>
</organism>
<evidence type="ECO:0000313" key="9">
    <source>
        <dbReference type="Proteomes" id="UP000292003"/>
    </source>
</evidence>
<feature type="compositionally biased region" description="Basic and acidic residues" evidence="4">
    <location>
        <begin position="677"/>
        <end position="688"/>
    </location>
</feature>
<evidence type="ECO:0000313" key="8">
    <source>
        <dbReference type="EMBL" id="RZQ61296.1"/>
    </source>
</evidence>
<dbReference type="PANTHER" id="PTHR24421:SF63">
    <property type="entry name" value="SENSOR HISTIDINE KINASE DESK"/>
    <property type="match status" value="1"/>
</dbReference>
<feature type="transmembrane region" description="Helical" evidence="5">
    <location>
        <begin position="6"/>
        <end position="29"/>
    </location>
</feature>
<dbReference type="GO" id="GO:0000155">
    <property type="term" value="F:phosphorelay sensor kinase activity"/>
    <property type="evidence" value="ECO:0007669"/>
    <property type="project" value="InterPro"/>
</dbReference>
<keyword evidence="3" id="KW-0902">Two-component regulatory system</keyword>
<protein>
    <submittedName>
        <fullName evidence="8">Histidine kinase</fullName>
    </submittedName>
</protein>
<evidence type="ECO:0000256" key="1">
    <source>
        <dbReference type="ARBA" id="ARBA00022679"/>
    </source>
</evidence>
<dbReference type="EMBL" id="SFCC01000013">
    <property type="protein sequence ID" value="RZQ61296.1"/>
    <property type="molecule type" value="Genomic_DNA"/>
</dbReference>
<sequence>MAAGLTPARLVLAVASLGALLAIQLLYFSRPSVDMQALRSRNGYLMLGAQAALGYLPLLEFGQAWINMPSFLAGSVLLVLPRPAAWVLFGTIVAGMGAIQAALGGEVLDICYTTVGAALGGLSVFLLTSLARLVNELHLARRELADRAVADERLRFAKDLHDLLGLNLSSIAFKGEVAHRLVHRDPDLAKTALADITAVARRALSDVRSVASEYRERSLEQESRVAQSVLSASDVDVRLDLDRPDLPAEPLGVLATALHEAVANMLRHSRVRRCDITLRASPDVVSLEVVNDGAGDGDDPAAAGWGNGIRRLAARAQNLGGTVTAGPEAPGRFRLRVELPLPAPGGDAPVAEAAPSPQLSGRLAHGLLTTVFAGFGVAAVIHLFYLTESAGHLALTVGALAGILALQLGYFSRPTTVLRSRRSQALLVAQAALVYLPLIELGPNWVSLPGLLAGSALLVLRPAFGLPAFAAVVASIAAVRGGFTTDPGDLPFNVLATINTGTLVFGLTWLTRLTGELESTRHRLAEVAVTEERLRFARDLHDLLGLSLSAIALKTELTDRLLVVDPGRAADELAEILVLCRHALADVRSVASGHQQLSLDEESRAAHAALTAADVEVDMRMHHDNLPVQVRTVLAVVLREGVTNVLRHSKVEHCEITLRQQDRSVVLEIVNDGVRAPGERSRPARREPGGNGIRNLSERVSALGGELTAESRPGGRFRLRAVVPS</sequence>
<dbReference type="AlphaFoldDB" id="A0A4Q7J3R9"/>
<keyword evidence="1" id="KW-0808">Transferase</keyword>
<dbReference type="InterPro" id="IPR036890">
    <property type="entry name" value="HATPase_C_sf"/>
</dbReference>
<accession>A0A4Q7J3R9</accession>
<evidence type="ECO:0000256" key="4">
    <source>
        <dbReference type="SAM" id="MobiDB-lite"/>
    </source>
</evidence>
<feature type="transmembrane region" description="Helical" evidence="5">
    <location>
        <begin position="451"/>
        <end position="478"/>
    </location>
</feature>
<dbReference type="CDD" id="cd16917">
    <property type="entry name" value="HATPase_UhpB-NarQ-NarX-like"/>
    <property type="match status" value="2"/>
</dbReference>
<evidence type="ECO:0000256" key="5">
    <source>
        <dbReference type="SAM" id="Phobius"/>
    </source>
</evidence>